<protein>
    <recommendedName>
        <fullName evidence="11">Alpha-galactosidase</fullName>
        <ecNumber evidence="11">3.2.1.22</ecNumber>
    </recommendedName>
    <alternativeName>
        <fullName evidence="11">Melibiase</fullName>
    </alternativeName>
</protein>
<dbReference type="OrthoDB" id="9807519at2"/>
<evidence type="ECO:0000256" key="1">
    <source>
        <dbReference type="ARBA" id="ARBA00004613"/>
    </source>
</evidence>
<proteinExistence type="inferred from homology"/>
<keyword evidence="5 11" id="KW-0378">Hydrolase</keyword>
<dbReference type="PROSITE" id="PS00512">
    <property type="entry name" value="ALPHA_GALACTOSIDASE"/>
    <property type="match status" value="1"/>
</dbReference>
<accession>A0A1H6AZH3</accession>
<sequence>MPLKTLLLITASLAIAGSTSPNLRAQGPAPTPPMGWNSWNHFAGKVTDADVRSAADAMVSSGMRDAGYVYVNVDDTWEGTRDAQGVIHSNDKFPDMKALGDYIHSKGLKFGIYSSPGPKTCAGYEASYGHEEQDAKTYASWGVDYLKYDLCSFGGIMKKADDANGGGTAAGYKLMIAAYKKMGDALKATGRPIVYSLCQYGVDDVWVWGPSVGAQLWRTTDDINDSYGRMITIGLGQSGLNSYAGHGHWNDPDMLEVGNGKMTTDEYKTHMSLWALLAAPLLAGNDLSKMSDTDKSILMNREVIAIDQDKLGVQAKQVYQHGDFSAWAKPLSGGRVAVGLINTSWSVRDLSVALKELGLTGSVKAHDVWAGKDLGTVTGTLSARIPKHGVALFVLTK</sequence>
<feature type="domain" description="Alpha galactosidase C-terminal" evidence="13">
    <location>
        <begin position="322"/>
        <end position="395"/>
    </location>
</feature>
<dbReference type="PANTHER" id="PTHR11452">
    <property type="entry name" value="ALPHA-GALACTOSIDASE/ALPHA-N-ACETYLGALACTOSAMINIDASE"/>
    <property type="match status" value="1"/>
</dbReference>
<organism evidence="14 15">
    <name type="scientific">Bryocella elongata</name>
    <dbReference type="NCBI Taxonomy" id="863522"/>
    <lineage>
        <taxon>Bacteria</taxon>
        <taxon>Pseudomonadati</taxon>
        <taxon>Acidobacteriota</taxon>
        <taxon>Terriglobia</taxon>
        <taxon>Terriglobales</taxon>
        <taxon>Acidobacteriaceae</taxon>
        <taxon>Bryocella</taxon>
    </lineage>
</organism>
<dbReference type="SUPFAM" id="SSF51445">
    <property type="entry name" value="(Trans)glycosidases"/>
    <property type="match status" value="1"/>
</dbReference>
<feature type="chain" id="PRO_5009293174" description="Alpha-galactosidase" evidence="12">
    <location>
        <begin position="26"/>
        <end position="397"/>
    </location>
</feature>
<dbReference type="InterPro" id="IPR013780">
    <property type="entry name" value="Glyco_hydro_b"/>
</dbReference>
<dbReference type="EC" id="3.2.1.22" evidence="11"/>
<dbReference type="InterPro" id="IPR017853">
    <property type="entry name" value="GH"/>
</dbReference>
<evidence type="ECO:0000256" key="7">
    <source>
        <dbReference type="ARBA" id="ARBA00023180"/>
    </source>
</evidence>
<evidence type="ECO:0000256" key="11">
    <source>
        <dbReference type="RuleBase" id="RU361168"/>
    </source>
</evidence>
<dbReference type="InterPro" id="IPR000111">
    <property type="entry name" value="Glyco_hydro_27/36_CS"/>
</dbReference>
<keyword evidence="4 12" id="KW-0732">Signal</keyword>
<evidence type="ECO:0000259" key="13">
    <source>
        <dbReference type="Pfam" id="PF17801"/>
    </source>
</evidence>
<keyword evidence="9 11" id="KW-0326">Glycosidase</keyword>
<dbReference type="CDD" id="cd14792">
    <property type="entry name" value="GH27"/>
    <property type="match status" value="1"/>
</dbReference>
<evidence type="ECO:0000256" key="4">
    <source>
        <dbReference type="ARBA" id="ARBA00022729"/>
    </source>
</evidence>
<dbReference type="PANTHER" id="PTHR11452:SF75">
    <property type="entry name" value="ALPHA-GALACTOSIDASE MEL1"/>
    <property type="match status" value="1"/>
</dbReference>
<evidence type="ECO:0000256" key="8">
    <source>
        <dbReference type="ARBA" id="ARBA00023277"/>
    </source>
</evidence>
<keyword evidence="8" id="KW-0119">Carbohydrate metabolism</keyword>
<evidence type="ECO:0000256" key="9">
    <source>
        <dbReference type="ARBA" id="ARBA00023295"/>
    </source>
</evidence>
<dbReference type="AlphaFoldDB" id="A0A1H6AZH3"/>
<dbReference type="InterPro" id="IPR002241">
    <property type="entry name" value="Glyco_hydro_27"/>
</dbReference>
<keyword evidence="10" id="KW-0624">Polysaccharide degradation</keyword>
<dbReference type="Proteomes" id="UP000236728">
    <property type="component" value="Unassembled WGS sequence"/>
</dbReference>
<dbReference type="InterPro" id="IPR041233">
    <property type="entry name" value="Melibiase_C"/>
</dbReference>
<dbReference type="FunFam" id="2.60.40.1180:FF:000008">
    <property type="entry name" value="Alpha-galactosidase"/>
    <property type="match status" value="1"/>
</dbReference>
<feature type="signal peptide" evidence="12">
    <location>
        <begin position="1"/>
        <end position="25"/>
    </location>
</feature>
<evidence type="ECO:0000256" key="12">
    <source>
        <dbReference type="SAM" id="SignalP"/>
    </source>
</evidence>
<dbReference type="GO" id="GO:0004557">
    <property type="term" value="F:alpha-galactosidase activity"/>
    <property type="evidence" value="ECO:0007669"/>
    <property type="project" value="UniProtKB-EC"/>
</dbReference>
<dbReference type="FunFam" id="3.20.20.70:FF:000197">
    <property type="entry name" value="Alpha-galactosidase"/>
    <property type="match status" value="1"/>
</dbReference>
<evidence type="ECO:0000256" key="2">
    <source>
        <dbReference type="ARBA" id="ARBA00009743"/>
    </source>
</evidence>
<keyword evidence="3" id="KW-0964">Secreted</keyword>
<comment type="similarity">
    <text evidence="2 11">Belongs to the glycosyl hydrolase 27 family.</text>
</comment>
<dbReference type="Pfam" id="PF17801">
    <property type="entry name" value="Melibiase_C"/>
    <property type="match status" value="1"/>
</dbReference>
<gene>
    <name evidence="14" type="ORF">SAMN05421819_3354</name>
</gene>
<dbReference type="SUPFAM" id="SSF51011">
    <property type="entry name" value="Glycosyl hydrolase domain"/>
    <property type="match status" value="1"/>
</dbReference>
<evidence type="ECO:0000313" key="14">
    <source>
        <dbReference type="EMBL" id="SEG53407.1"/>
    </source>
</evidence>
<evidence type="ECO:0000256" key="6">
    <source>
        <dbReference type="ARBA" id="ARBA00023157"/>
    </source>
</evidence>
<keyword evidence="7" id="KW-0325">Glycoprotein</keyword>
<evidence type="ECO:0000313" key="15">
    <source>
        <dbReference type="Proteomes" id="UP000236728"/>
    </source>
</evidence>
<dbReference type="GO" id="GO:0000272">
    <property type="term" value="P:polysaccharide catabolic process"/>
    <property type="evidence" value="ECO:0007669"/>
    <property type="project" value="UniProtKB-KW"/>
</dbReference>
<evidence type="ECO:0000256" key="5">
    <source>
        <dbReference type="ARBA" id="ARBA00022801"/>
    </source>
</evidence>
<evidence type="ECO:0000256" key="3">
    <source>
        <dbReference type="ARBA" id="ARBA00022525"/>
    </source>
</evidence>
<evidence type="ECO:0000256" key="10">
    <source>
        <dbReference type="ARBA" id="ARBA00023326"/>
    </source>
</evidence>
<dbReference type="Gene3D" id="3.20.20.70">
    <property type="entry name" value="Aldolase class I"/>
    <property type="match status" value="1"/>
</dbReference>
<dbReference type="Gene3D" id="2.60.40.1180">
    <property type="entry name" value="Golgi alpha-mannosidase II"/>
    <property type="match status" value="1"/>
</dbReference>
<keyword evidence="15" id="KW-1185">Reference proteome</keyword>
<comment type="subcellular location">
    <subcellularLocation>
        <location evidence="1">Secreted</location>
    </subcellularLocation>
</comment>
<dbReference type="GO" id="GO:0005576">
    <property type="term" value="C:extracellular region"/>
    <property type="evidence" value="ECO:0007669"/>
    <property type="project" value="UniProtKB-SubCell"/>
</dbReference>
<name>A0A1H6AZH3_9BACT</name>
<dbReference type="EMBL" id="FNVA01000006">
    <property type="protein sequence ID" value="SEG53407.1"/>
    <property type="molecule type" value="Genomic_DNA"/>
</dbReference>
<dbReference type="Pfam" id="PF16499">
    <property type="entry name" value="Melibiase_2"/>
    <property type="match status" value="1"/>
</dbReference>
<dbReference type="InterPro" id="IPR013785">
    <property type="entry name" value="Aldolase_TIM"/>
</dbReference>
<dbReference type="RefSeq" id="WP_103934234.1">
    <property type="nucleotide sequence ID" value="NZ_FNVA01000006.1"/>
</dbReference>
<comment type="catalytic activity">
    <reaction evidence="11">
        <text>Hydrolysis of terminal, non-reducing alpha-D-galactose residues in alpha-D-galactosides, including galactose oligosaccharides, galactomannans and galactolipids.</text>
        <dbReference type="EC" id="3.2.1.22"/>
    </reaction>
</comment>
<keyword evidence="6 11" id="KW-1015">Disulfide bond</keyword>
<reference evidence="14 15" key="1">
    <citation type="submission" date="2016-10" db="EMBL/GenBank/DDBJ databases">
        <authorList>
            <person name="de Groot N.N."/>
        </authorList>
    </citation>
    <scope>NUCLEOTIDE SEQUENCE [LARGE SCALE GENOMIC DNA]</scope>
    <source>
        <strain evidence="14 15">DSM 22489</strain>
    </source>
</reference>
<dbReference type="PRINTS" id="PR00740">
    <property type="entry name" value="GLHYDRLASE27"/>
</dbReference>